<feature type="transmembrane region" description="Helical" evidence="2">
    <location>
        <begin position="54"/>
        <end position="75"/>
    </location>
</feature>
<keyword evidence="2" id="KW-1133">Transmembrane helix</keyword>
<sequence>MSTDEGNMSSVIFTNSSVPAPTPSSLVTLLFSTKHPQSTPAVSAYPPNPDSLPIILAVLCIFLLFASCAVFMALCKPSSLDDTSHATRGTMPDHPTDPSEPQLRLWKRLGSLRRSLSSVHRSRPVSLAQRSLPRWDFQSKDNVLQLDFMESTKM</sequence>
<protein>
    <submittedName>
        <fullName evidence="3">Chromosome 10 open reading frame 105</fullName>
    </submittedName>
</protein>
<dbReference type="OrthoDB" id="8955919at2759"/>
<gene>
    <name evidence="3" type="primary">C10orf105</name>
</gene>
<proteinExistence type="predicted"/>
<evidence type="ECO:0000313" key="4">
    <source>
        <dbReference type="Proteomes" id="UP000694620"/>
    </source>
</evidence>
<dbReference type="Ensembl" id="ENSECRT00000012899.1">
    <property type="protein sequence ID" value="ENSECRP00000012682.1"/>
    <property type="gene ID" value="ENSECRG00000008468.1"/>
</dbReference>
<organism evidence="3 4">
    <name type="scientific">Erpetoichthys calabaricus</name>
    <name type="common">Rope fish</name>
    <name type="synonym">Calamoichthys calabaricus</name>
    <dbReference type="NCBI Taxonomy" id="27687"/>
    <lineage>
        <taxon>Eukaryota</taxon>
        <taxon>Metazoa</taxon>
        <taxon>Chordata</taxon>
        <taxon>Craniata</taxon>
        <taxon>Vertebrata</taxon>
        <taxon>Euteleostomi</taxon>
        <taxon>Actinopterygii</taxon>
        <taxon>Polypteriformes</taxon>
        <taxon>Polypteridae</taxon>
        <taxon>Erpetoichthys</taxon>
    </lineage>
</organism>
<dbReference type="GeneTree" id="ENSGT00490000043902"/>
<dbReference type="Pfam" id="PF17665">
    <property type="entry name" value="DUF5527"/>
    <property type="match status" value="1"/>
</dbReference>
<keyword evidence="4" id="KW-1185">Reference proteome</keyword>
<keyword evidence="2" id="KW-0472">Membrane</keyword>
<keyword evidence="2" id="KW-0812">Transmembrane</keyword>
<dbReference type="PANTHER" id="PTHR38325">
    <property type="entry name" value="MCG55969"/>
    <property type="match status" value="1"/>
</dbReference>
<evidence type="ECO:0000313" key="3">
    <source>
        <dbReference type="Ensembl" id="ENSECRP00000012682.1"/>
    </source>
</evidence>
<evidence type="ECO:0000256" key="2">
    <source>
        <dbReference type="SAM" id="Phobius"/>
    </source>
</evidence>
<reference evidence="3" key="3">
    <citation type="submission" date="2025-09" db="UniProtKB">
        <authorList>
            <consortium name="Ensembl"/>
        </authorList>
    </citation>
    <scope>IDENTIFICATION</scope>
</reference>
<dbReference type="Proteomes" id="UP000694620">
    <property type="component" value="Chromosome 2"/>
</dbReference>
<accession>A0A8C4S8L6</accession>
<feature type="region of interest" description="Disordered" evidence="1">
    <location>
        <begin position="82"/>
        <end position="101"/>
    </location>
</feature>
<dbReference type="AlphaFoldDB" id="A0A8C4S8L6"/>
<dbReference type="InterPro" id="IPR039954">
    <property type="entry name" value="DUF5527"/>
</dbReference>
<name>A0A8C4S8L6_ERPCA</name>
<dbReference type="PANTHER" id="PTHR38325:SF1">
    <property type="entry name" value="GENE, 17455-RELATED"/>
    <property type="match status" value="1"/>
</dbReference>
<reference evidence="3" key="1">
    <citation type="submission" date="2021-06" db="EMBL/GenBank/DDBJ databases">
        <authorList>
            <consortium name="Wellcome Sanger Institute Data Sharing"/>
        </authorList>
    </citation>
    <scope>NUCLEOTIDE SEQUENCE [LARGE SCALE GENOMIC DNA]</scope>
</reference>
<evidence type="ECO:0000256" key="1">
    <source>
        <dbReference type="SAM" id="MobiDB-lite"/>
    </source>
</evidence>
<reference evidence="3" key="2">
    <citation type="submission" date="2025-08" db="UniProtKB">
        <authorList>
            <consortium name="Ensembl"/>
        </authorList>
    </citation>
    <scope>IDENTIFICATION</scope>
</reference>